<evidence type="ECO:0000256" key="7">
    <source>
        <dbReference type="ARBA" id="ARBA00044172"/>
    </source>
</evidence>
<evidence type="ECO:0000256" key="3">
    <source>
        <dbReference type="ARBA" id="ARBA00022853"/>
    </source>
</evidence>
<dbReference type="PANTHER" id="PTHR23356">
    <property type="entry name" value="DPY30-RELATED"/>
    <property type="match status" value="1"/>
</dbReference>
<accession>A0ABN7B5S3</accession>
<reference evidence="8 9" key="1">
    <citation type="submission" date="2023-09" db="EMBL/GenBank/DDBJ databases">
        <title>Nesidiocoris tenuis whole genome shotgun sequence.</title>
        <authorList>
            <person name="Shibata T."/>
            <person name="Shimoda M."/>
            <person name="Kobayashi T."/>
            <person name="Uehara T."/>
        </authorList>
    </citation>
    <scope>NUCLEOTIDE SEQUENCE [LARGE SCALE GENOMIC DNA]</scope>
    <source>
        <strain evidence="8 9">Japan</strain>
    </source>
</reference>
<dbReference type="CDD" id="cd22965">
    <property type="entry name" value="DD_DPY30_SDC1"/>
    <property type="match status" value="1"/>
</dbReference>
<evidence type="ECO:0000256" key="6">
    <source>
        <dbReference type="ARBA" id="ARBA00023242"/>
    </source>
</evidence>
<evidence type="ECO:0000313" key="9">
    <source>
        <dbReference type="Proteomes" id="UP001307889"/>
    </source>
</evidence>
<keyword evidence="6" id="KW-0539">Nucleus</keyword>
<dbReference type="InterPro" id="IPR007858">
    <property type="entry name" value="Dpy-30_motif"/>
</dbReference>
<sequence>MELMLPVGTSLSFIWSWPKSLGILWKTLLLPSQVIKMSSTNEGAGVSNADGGALGGSNGISPVAKKVIICGKDATDAAVSKKPSKVDLMSLPTKQYLDQTVVPILLQGLQLLAKERPSDPINYLAAYLLKNKSQYEGSSSQ</sequence>
<keyword evidence="3" id="KW-0156">Chromatin regulator</keyword>
<keyword evidence="9" id="KW-1185">Reference proteome</keyword>
<dbReference type="InterPro" id="IPR049629">
    <property type="entry name" value="DPY30_SDC1_DD"/>
</dbReference>
<protein>
    <recommendedName>
        <fullName evidence="7">Protein dpy-30 homolog</fullName>
    </recommendedName>
</protein>
<dbReference type="Proteomes" id="UP001307889">
    <property type="component" value="Chromosome 9"/>
</dbReference>
<keyword evidence="4" id="KW-0805">Transcription regulation</keyword>
<keyword evidence="5" id="KW-0804">Transcription</keyword>
<evidence type="ECO:0000256" key="5">
    <source>
        <dbReference type="ARBA" id="ARBA00023163"/>
    </source>
</evidence>
<name>A0ABN7B5S3_9HEMI</name>
<gene>
    <name evidence="8" type="ORF">NTJ_11322</name>
</gene>
<comment type="subcellular location">
    <subcellularLocation>
        <location evidence="1">Nucleus</location>
    </subcellularLocation>
</comment>
<dbReference type="Gene3D" id="1.20.890.10">
    <property type="entry name" value="cAMP-dependent protein kinase regulatory subunit, dimerization-anchoring domain"/>
    <property type="match status" value="1"/>
</dbReference>
<evidence type="ECO:0000256" key="2">
    <source>
        <dbReference type="ARBA" id="ARBA00010849"/>
    </source>
</evidence>
<proteinExistence type="inferred from homology"/>
<organism evidence="8 9">
    <name type="scientific">Nesidiocoris tenuis</name>
    <dbReference type="NCBI Taxonomy" id="355587"/>
    <lineage>
        <taxon>Eukaryota</taxon>
        <taxon>Metazoa</taxon>
        <taxon>Ecdysozoa</taxon>
        <taxon>Arthropoda</taxon>
        <taxon>Hexapoda</taxon>
        <taxon>Insecta</taxon>
        <taxon>Pterygota</taxon>
        <taxon>Neoptera</taxon>
        <taxon>Paraneoptera</taxon>
        <taxon>Hemiptera</taxon>
        <taxon>Heteroptera</taxon>
        <taxon>Panheteroptera</taxon>
        <taxon>Cimicomorpha</taxon>
        <taxon>Miridae</taxon>
        <taxon>Dicyphina</taxon>
        <taxon>Nesidiocoris</taxon>
    </lineage>
</organism>
<comment type="similarity">
    <text evidence="2">Belongs to the dpy-30 family.</text>
</comment>
<evidence type="ECO:0000256" key="1">
    <source>
        <dbReference type="ARBA" id="ARBA00004123"/>
    </source>
</evidence>
<dbReference type="InterPro" id="IPR037856">
    <property type="entry name" value="Sdc1/DPY30"/>
</dbReference>
<dbReference type="PANTHER" id="PTHR23356:SF16">
    <property type="entry name" value="DPY30 DOMAIN CONTAINING 2"/>
    <property type="match status" value="1"/>
</dbReference>
<evidence type="ECO:0000313" key="8">
    <source>
        <dbReference type="EMBL" id="BES98506.1"/>
    </source>
</evidence>
<evidence type="ECO:0000256" key="4">
    <source>
        <dbReference type="ARBA" id="ARBA00023015"/>
    </source>
</evidence>
<dbReference type="EMBL" id="AP028917">
    <property type="protein sequence ID" value="BES98506.1"/>
    <property type="molecule type" value="Genomic_DNA"/>
</dbReference>
<dbReference type="Pfam" id="PF05186">
    <property type="entry name" value="Dpy-30"/>
    <property type="match status" value="1"/>
</dbReference>